<gene>
    <name evidence="2" type="ORF">P167DRAFT_539340</name>
</gene>
<sequence length="158" mass="17793">MNTDPHSPPSPGSTTSESPSNHYSEVPTEPIPASEILRWNEHMTRRKHFLSDYERYNPVQNMHALANHVFDLSESVHSISDQVAVSGRTLGFVQEHTRDTSESLRSVGEELTRLKGDVEGLKGEIGELRGLFEESRRETQQGFAELKGMMQMLMGLRA</sequence>
<dbReference type="EMBL" id="ML119164">
    <property type="protein sequence ID" value="RPB08402.1"/>
    <property type="molecule type" value="Genomic_DNA"/>
</dbReference>
<organism evidence="2 3">
    <name type="scientific">Morchella conica CCBAS932</name>
    <dbReference type="NCBI Taxonomy" id="1392247"/>
    <lineage>
        <taxon>Eukaryota</taxon>
        <taxon>Fungi</taxon>
        <taxon>Dikarya</taxon>
        <taxon>Ascomycota</taxon>
        <taxon>Pezizomycotina</taxon>
        <taxon>Pezizomycetes</taxon>
        <taxon>Pezizales</taxon>
        <taxon>Morchellaceae</taxon>
        <taxon>Morchella</taxon>
    </lineage>
</organism>
<feature type="region of interest" description="Disordered" evidence="1">
    <location>
        <begin position="1"/>
        <end position="29"/>
    </location>
</feature>
<evidence type="ECO:0000313" key="3">
    <source>
        <dbReference type="Proteomes" id="UP000277580"/>
    </source>
</evidence>
<dbReference type="OrthoDB" id="5317203at2759"/>
<accession>A0A3N4KGE9</accession>
<evidence type="ECO:0000313" key="2">
    <source>
        <dbReference type="EMBL" id="RPB08402.1"/>
    </source>
</evidence>
<dbReference type="InParanoid" id="A0A3N4KGE9"/>
<proteinExistence type="predicted"/>
<name>A0A3N4KGE9_9PEZI</name>
<evidence type="ECO:0000256" key="1">
    <source>
        <dbReference type="SAM" id="MobiDB-lite"/>
    </source>
</evidence>
<protein>
    <submittedName>
        <fullName evidence="2">Uncharacterized protein</fullName>
    </submittedName>
</protein>
<feature type="compositionally biased region" description="Pro residues" evidence="1">
    <location>
        <begin position="1"/>
        <end position="11"/>
    </location>
</feature>
<keyword evidence="3" id="KW-1185">Reference proteome</keyword>
<dbReference type="AlphaFoldDB" id="A0A3N4KGE9"/>
<reference evidence="2 3" key="1">
    <citation type="journal article" date="2018" name="Nat. Ecol. Evol.">
        <title>Pezizomycetes genomes reveal the molecular basis of ectomycorrhizal truffle lifestyle.</title>
        <authorList>
            <person name="Murat C."/>
            <person name="Payen T."/>
            <person name="Noel B."/>
            <person name="Kuo A."/>
            <person name="Morin E."/>
            <person name="Chen J."/>
            <person name="Kohler A."/>
            <person name="Krizsan K."/>
            <person name="Balestrini R."/>
            <person name="Da Silva C."/>
            <person name="Montanini B."/>
            <person name="Hainaut M."/>
            <person name="Levati E."/>
            <person name="Barry K.W."/>
            <person name="Belfiori B."/>
            <person name="Cichocki N."/>
            <person name="Clum A."/>
            <person name="Dockter R.B."/>
            <person name="Fauchery L."/>
            <person name="Guy J."/>
            <person name="Iotti M."/>
            <person name="Le Tacon F."/>
            <person name="Lindquist E.A."/>
            <person name="Lipzen A."/>
            <person name="Malagnac F."/>
            <person name="Mello A."/>
            <person name="Molinier V."/>
            <person name="Miyauchi S."/>
            <person name="Poulain J."/>
            <person name="Riccioni C."/>
            <person name="Rubini A."/>
            <person name="Sitrit Y."/>
            <person name="Splivallo R."/>
            <person name="Traeger S."/>
            <person name="Wang M."/>
            <person name="Zifcakova L."/>
            <person name="Wipf D."/>
            <person name="Zambonelli A."/>
            <person name="Paolocci F."/>
            <person name="Nowrousian M."/>
            <person name="Ottonello S."/>
            <person name="Baldrian P."/>
            <person name="Spatafora J.W."/>
            <person name="Henrissat B."/>
            <person name="Nagy L.G."/>
            <person name="Aury J.M."/>
            <person name="Wincker P."/>
            <person name="Grigoriev I.V."/>
            <person name="Bonfante P."/>
            <person name="Martin F.M."/>
        </authorList>
    </citation>
    <scope>NUCLEOTIDE SEQUENCE [LARGE SCALE GENOMIC DNA]</scope>
    <source>
        <strain evidence="2 3">CCBAS932</strain>
    </source>
</reference>
<dbReference type="Proteomes" id="UP000277580">
    <property type="component" value="Unassembled WGS sequence"/>
</dbReference>